<dbReference type="EMBL" id="CATOUU010001178">
    <property type="protein sequence ID" value="CAI9977487.1"/>
    <property type="molecule type" value="Genomic_DNA"/>
</dbReference>
<reference evidence="1" key="1">
    <citation type="submission" date="2023-06" db="EMBL/GenBank/DDBJ databases">
        <authorList>
            <person name="Kurt Z."/>
        </authorList>
    </citation>
    <scope>NUCLEOTIDE SEQUENCE</scope>
</reference>
<keyword evidence="3" id="KW-1185">Reference proteome</keyword>
<protein>
    <submittedName>
        <fullName evidence="2">Hypothetical_protein</fullName>
    </submittedName>
</protein>
<proteinExistence type="predicted"/>
<evidence type="ECO:0000313" key="1">
    <source>
        <dbReference type="EMBL" id="CAI9977487.1"/>
    </source>
</evidence>
<accession>A0AA86V5W0</accession>
<evidence type="ECO:0000313" key="3">
    <source>
        <dbReference type="Proteomes" id="UP001642409"/>
    </source>
</evidence>
<organism evidence="1">
    <name type="scientific">Hexamita inflata</name>
    <dbReference type="NCBI Taxonomy" id="28002"/>
    <lineage>
        <taxon>Eukaryota</taxon>
        <taxon>Metamonada</taxon>
        <taxon>Diplomonadida</taxon>
        <taxon>Hexamitidae</taxon>
        <taxon>Hexamitinae</taxon>
        <taxon>Hexamita</taxon>
    </lineage>
</organism>
<name>A0AA86V5W0_9EUKA</name>
<gene>
    <name evidence="2" type="ORF">HINF_LOCUS56816</name>
    <name evidence="1" type="ORF">HINF_LOCUS65132</name>
</gene>
<dbReference type="AlphaFoldDB" id="A0AA86V5W0"/>
<sequence length="113" mass="13113">MGSRRCFHFQNGLNPSFMPTQQRPNRAFTESFGGPVSLLKTDWSVLTLHSNVIFILIQFMKPKLYSYSYSMTYQCAINVLQMLPQGCLFIFVSNIRYIDVDYVVLNENKSNKI</sequence>
<dbReference type="Proteomes" id="UP001642409">
    <property type="component" value="Unassembled WGS sequence"/>
</dbReference>
<dbReference type="EMBL" id="CAXDID020000309">
    <property type="protein sequence ID" value="CAL6074634.1"/>
    <property type="molecule type" value="Genomic_DNA"/>
</dbReference>
<evidence type="ECO:0000313" key="2">
    <source>
        <dbReference type="EMBL" id="CAL6074634.1"/>
    </source>
</evidence>
<comment type="caution">
    <text evidence="1">The sequence shown here is derived from an EMBL/GenBank/DDBJ whole genome shotgun (WGS) entry which is preliminary data.</text>
</comment>
<reference evidence="2 3" key="2">
    <citation type="submission" date="2024-07" db="EMBL/GenBank/DDBJ databases">
        <authorList>
            <person name="Akdeniz Z."/>
        </authorList>
    </citation>
    <scope>NUCLEOTIDE SEQUENCE [LARGE SCALE GENOMIC DNA]</scope>
</reference>